<evidence type="ECO:0000313" key="3">
    <source>
        <dbReference type="EMBL" id="HHL43391.1"/>
    </source>
</evidence>
<dbReference type="EMBL" id="DRMJ01000375">
    <property type="protein sequence ID" value="HHL43391.1"/>
    <property type="molecule type" value="Genomic_DNA"/>
</dbReference>
<dbReference type="Gene3D" id="2.40.50.100">
    <property type="match status" value="2"/>
</dbReference>
<dbReference type="InterPro" id="IPR059052">
    <property type="entry name" value="HH_YbhG-like"/>
</dbReference>
<name>A0A7C5M1M2_9PROT</name>
<sequence>MKTALTLCIALFLIGCKDAPPEPAHVGYIEADWVYISAPEPGWITARPIVEGQELYEGDVVFELDKELQETALTQAEGQVEKADAQAKNLKTGARPAEIRALQAKLAEAKAQLAQAKSDRDRILKLVAQGVVPRTQGEKVTTAYTSAKARVKAAEEAIRIAKLGGRKALKQAATAAEKSALAARTRAQINLQRRTVLARTSGRIEEIFRHQGEFVTTGTPIVSILPKDGLKARFFVSQAELPHIKIGEEIQITADGQTTPTTAKISYISNQAEYTPPVIYSVGSRDKLVFLVEATLEPGTNLHPGLPIDVSLP</sequence>
<reference evidence="3" key="1">
    <citation type="journal article" date="2020" name="mSystems">
        <title>Genome- and Community-Level Interaction Insights into Carbon Utilization and Element Cycling Functions of Hydrothermarchaeota in Hydrothermal Sediment.</title>
        <authorList>
            <person name="Zhou Z."/>
            <person name="Liu Y."/>
            <person name="Xu W."/>
            <person name="Pan J."/>
            <person name="Luo Z.H."/>
            <person name="Li M."/>
        </authorList>
    </citation>
    <scope>NUCLEOTIDE SEQUENCE [LARGE SCALE GENOMIC DNA]</scope>
    <source>
        <strain evidence="3">HyVt-485</strain>
    </source>
</reference>
<comment type="caution">
    <text evidence="3">The sequence shown here is derived from an EMBL/GenBank/DDBJ whole genome shotgun (WGS) entry which is preliminary data.</text>
</comment>
<evidence type="ECO:0000259" key="2">
    <source>
        <dbReference type="Pfam" id="PF25881"/>
    </source>
</evidence>
<accession>A0A7C5M1M2</accession>
<dbReference type="AlphaFoldDB" id="A0A7C5M1M2"/>
<dbReference type="Gene3D" id="1.10.287.470">
    <property type="entry name" value="Helix hairpin bin"/>
    <property type="match status" value="3"/>
</dbReference>
<feature type="domain" description="YbhG-like alpha-helical hairpin" evidence="2">
    <location>
        <begin position="65"/>
        <end position="192"/>
    </location>
</feature>
<dbReference type="GO" id="GO:0005886">
    <property type="term" value="C:plasma membrane"/>
    <property type="evidence" value="ECO:0007669"/>
    <property type="project" value="TreeGrafter"/>
</dbReference>
<dbReference type="Pfam" id="PF25881">
    <property type="entry name" value="HH_YBHG"/>
    <property type="match status" value="1"/>
</dbReference>
<dbReference type="PANTHER" id="PTHR30438:SF2">
    <property type="entry name" value="MEMBRANE PROTEIN"/>
    <property type="match status" value="1"/>
</dbReference>
<dbReference type="PANTHER" id="PTHR30438">
    <property type="entry name" value="36 KDA ANTIGEN-RELATED"/>
    <property type="match status" value="1"/>
</dbReference>
<dbReference type="PROSITE" id="PS51257">
    <property type="entry name" value="PROKAR_LIPOPROTEIN"/>
    <property type="match status" value="1"/>
</dbReference>
<dbReference type="Gene3D" id="2.40.30.170">
    <property type="match status" value="1"/>
</dbReference>
<dbReference type="Proteomes" id="UP000885830">
    <property type="component" value="Unassembled WGS sequence"/>
</dbReference>
<dbReference type="SUPFAM" id="SSF111369">
    <property type="entry name" value="HlyD-like secretion proteins"/>
    <property type="match status" value="3"/>
</dbReference>
<protein>
    <submittedName>
        <fullName evidence="3">HlyD family secretion protein</fullName>
    </submittedName>
</protein>
<feature type="coiled-coil region" evidence="1">
    <location>
        <begin position="66"/>
        <end position="126"/>
    </location>
</feature>
<keyword evidence="1" id="KW-0175">Coiled coil</keyword>
<proteinExistence type="predicted"/>
<evidence type="ECO:0000256" key="1">
    <source>
        <dbReference type="SAM" id="Coils"/>
    </source>
</evidence>
<organism evidence="3">
    <name type="scientific">Hellea balneolensis</name>
    <dbReference type="NCBI Taxonomy" id="287478"/>
    <lineage>
        <taxon>Bacteria</taxon>
        <taxon>Pseudomonadati</taxon>
        <taxon>Pseudomonadota</taxon>
        <taxon>Alphaproteobacteria</taxon>
        <taxon>Maricaulales</taxon>
        <taxon>Robiginitomaculaceae</taxon>
        <taxon>Hellea</taxon>
    </lineage>
</organism>
<gene>
    <name evidence="3" type="ORF">ENJ42_07235</name>
</gene>